<feature type="transmembrane region" description="Helical" evidence="1">
    <location>
        <begin position="56"/>
        <end position="81"/>
    </location>
</feature>
<name>A0AAC9LHT7_9PSEU</name>
<feature type="transmembrane region" description="Helical" evidence="1">
    <location>
        <begin position="102"/>
        <end position="125"/>
    </location>
</feature>
<keyword evidence="1" id="KW-0812">Transmembrane</keyword>
<keyword evidence="3" id="KW-1185">Reference proteome</keyword>
<evidence type="ECO:0000313" key="2">
    <source>
        <dbReference type="EMBL" id="APU17160.1"/>
    </source>
</evidence>
<feature type="transmembrane region" description="Helical" evidence="1">
    <location>
        <begin position="145"/>
        <end position="166"/>
    </location>
</feature>
<gene>
    <name evidence="2" type="ORF">UA74_25765</name>
</gene>
<reference evidence="3" key="1">
    <citation type="submission" date="2016-06" db="EMBL/GenBank/DDBJ databases">
        <title>Complete genome sequence of Actinoalloteichus fjordicus DSM 46855 (=ADI127-17), type strain of the new species Actinoalloteichus fjordicus.</title>
        <authorList>
            <person name="Ruckert C."/>
            <person name="Nouioui I."/>
            <person name="Willmese J."/>
            <person name="van Wezel G."/>
            <person name="Klenk H.-P."/>
            <person name="Kalinowski J."/>
            <person name="Zotchev S.B."/>
        </authorList>
    </citation>
    <scope>NUCLEOTIDE SEQUENCE [LARGE SCALE GENOMIC DNA]</scope>
    <source>
        <strain evidence="3">ADI127-7</strain>
    </source>
</reference>
<dbReference type="KEGG" id="acad:UA74_25765"/>
<dbReference type="Proteomes" id="UP000185511">
    <property type="component" value="Chromosome"/>
</dbReference>
<protein>
    <submittedName>
        <fullName evidence="2">Uncharacterized protein</fullName>
    </submittedName>
</protein>
<keyword evidence="1" id="KW-1133">Transmembrane helix</keyword>
<organism evidence="2 3">
    <name type="scientific">Actinoalloteichus fjordicus</name>
    <dbReference type="NCBI Taxonomy" id="1612552"/>
    <lineage>
        <taxon>Bacteria</taxon>
        <taxon>Bacillati</taxon>
        <taxon>Actinomycetota</taxon>
        <taxon>Actinomycetes</taxon>
        <taxon>Pseudonocardiales</taxon>
        <taxon>Pseudonocardiaceae</taxon>
        <taxon>Actinoalloteichus</taxon>
    </lineage>
</organism>
<keyword evidence="1" id="KW-0472">Membrane</keyword>
<dbReference type="AlphaFoldDB" id="A0AAC9LHT7"/>
<evidence type="ECO:0000256" key="1">
    <source>
        <dbReference type="SAM" id="Phobius"/>
    </source>
</evidence>
<feature type="transmembrane region" description="Helical" evidence="1">
    <location>
        <begin position="272"/>
        <end position="297"/>
    </location>
</feature>
<proteinExistence type="predicted"/>
<sequence length="301" mass="32594">MMTLVGLLAAAYLVAGLMTRQLYPAEHLGECTHGQGGSAALCGLEYGDPAHLFLGFMHGLAASLWLLPLLIGMFLAAAPTAREFETGTLRWTFTQGISRRRWLVTTASAVLVPGLSMAVVFQLGYQFWQAPLGEFYGQLGQGRGFGLGPLAMPALTVFTAAFGLLAASALRRLTATIAVTLLGWYLVSFGLGLLRPRYLAPLLTEGRDAPTRADWRIATKITDATGAEVSLDEAYARASRLRPVSSGGNADHYFAEAGLIRWVEYQPADRFWTFQFIEAGILLVLTGLSLAGAWLLVRRRP</sequence>
<evidence type="ECO:0000313" key="3">
    <source>
        <dbReference type="Proteomes" id="UP000185511"/>
    </source>
</evidence>
<accession>A0AAC9LHT7</accession>
<feature type="transmembrane region" description="Helical" evidence="1">
    <location>
        <begin position="173"/>
        <end position="194"/>
    </location>
</feature>
<dbReference type="EMBL" id="CP016076">
    <property type="protein sequence ID" value="APU17160.1"/>
    <property type="molecule type" value="Genomic_DNA"/>
</dbReference>